<gene>
    <name evidence="1" type="ORF">CLUMA_CG005585</name>
</gene>
<sequence>MKANETTLPPTITTNDAMIVPKKYSGSYLSMRANHQASLLYLLKKLKNISEGKKCKKVHSQASLTAYLINVSVVLIQSFFRNNKNPSNN</sequence>
<proteinExistence type="predicted"/>
<dbReference type="Proteomes" id="UP000183832">
    <property type="component" value="Unassembled WGS sequence"/>
</dbReference>
<reference evidence="1 2" key="1">
    <citation type="submission" date="2015-04" db="EMBL/GenBank/DDBJ databases">
        <authorList>
            <person name="Syromyatnikov M.Y."/>
            <person name="Popov V.N."/>
        </authorList>
    </citation>
    <scope>NUCLEOTIDE SEQUENCE [LARGE SCALE GENOMIC DNA]</scope>
</reference>
<evidence type="ECO:0000313" key="2">
    <source>
        <dbReference type="Proteomes" id="UP000183832"/>
    </source>
</evidence>
<protein>
    <submittedName>
        <fullName evidence="1">CLUMA_CG005585, isoform A</fullName>
    </submittedName>
</protein>
<evidence type="ECO:0000313" key="1">
    <source>
        <dbReference type="EMBL" id="CRK92005.1"/>
    </source>
</evidence>
<organism evidence="1 2">
    <name type="scientific">Clunio marinus</name>
    <dbReference type="NCBI Taxonomy" id="568069"/>
    <lineage>
        <taxon>Eukaryota</taxon>
        <taxon>Metazoa</taxon>
        <taxon>Ecdysozoa</taxon>
        <taxon>Arthropoda</taxon>
        <taxon>Hexapoda</taxon>
        <taxon>Insecta</taxon>
        <taxon>Pterygota</taxon>
        <taxon>Neoptera</taxon>
        <taxon>Endopterygota</taxon>
        <taxon>Diptera</taxon>
        <taxon>Nematocera</taxon>
        <taxon>Chironomoidea</taxon>
        <taxon>Chironomidae</taxon>
        <taxon>Clunio</taxon>
    </lineage>
</organism>
<keyword evidence="2" id="KW-1185">Reference proteome</keyword>
<dbReference type="AlphaFoldDB" id="A0A1J1HVF4"/>
<dbReference type="EMBL" id="CVRI01000021">
    <property type="protein sequence ID" value="CRK92005.1"/>
    <property type="molecule type" value="Genomic_DNA"/>
</dbReference>
<accession>A0A1J1HVF4</accession>
<name>A0A1J1HVF4_9DIPT</name>